<dbReference type="EMBL" id="MHWW01000009">
    <property type="protein sequence ID" value="OHB15391.1"/>
    <property type="molecule type" value="Genomic_DNA"/>
</dbReference>
<reference evidence="2 3" key="1">
    <citation type="journal article" date="2016" name="Nat. Commun.">
        <title>Thousands of microbial genomes shed light on interconnected biogeochemical processes in an aquifer system.</title>
        <authorList>
            <person name="Anantharaman K."/>
            <person name="Brown C.T."/>
            <person name="Hug L.A."/>
            <person name="Sharon I."/>
            <person name="Castelle C.J."/>
            <person name="Probst A.J."/>
            <person name="Thomas B.C."/>
            <person name="Singh A."/>
            <person name="Wilkins M.J."/>
            <person name="Karaoz U."/>
            <person name="Brodie E.L."/>
            <person name="Williams K.H."/>
            <person name="Hubbard S.S."/>
            <person name="Banfield J.F."/>
        </authorList>
    </citation>
    <scope>NUCLEOTIDE SEQUENCE [LARGE SCALE GENOMIC DNA]</scope>
</reference>
<evidence type="ECO:0000256" key="1">
    <source>
        <dbReference type="SAM" id="Phobius"/>
    </source>
</evidence>
<keyword evidence="1" id="KW-0472">Membrane</keyword>
<organism evidence="2 3">
    <name type="scientific">Candidatus Zambryskibacteria bacterium RIFOXYC1_FULL_39_10</name>
    <dbReference type="NCBI Taxonomy" id="1802779"/>
    <lineage>
        <taxon>Bacteria</taxon>
        <taxon>Candidatus Zambryskiibacteriota</taxon>
    </lineage>
</organism>
<dbReference type="AlphaFoldDB" id="A0A1G2V185"/>
<feature type="transmembrane region" description="Helical" evidence="1">
    <location>
        <begin position="44"/>
        <end position="65"/>
    </location>
</feature>
<proteinExistence type="predicted"/>
<name>A0A1G2V185_9BACT</name>
<protein>
    <submittedName>
        <fullName evidence="2">Uncharacterized protein</fullName>
    </submittedName>
</protein>
<keyword evidence="1" id="KW-1133">Transmembrane helix</keyword>
<evidence type="ECO:0000313" key="2">
    <source>
        <dbReference type="EMBL" id="OHB15391.1"/>
    </source>
</evidence>
<feature type="transmembrane region" description="Helical" evidence="1">
    <location>
        <begin position="6"/>
        <end position="23"/>
    </location>
</feature>
<feature type="transmembrane region" description="Helical" evidence="1">
    <location>
        <begin position="111"/>
        <end position="131"/>
    </location>
</feature>
<sequence length="285" mass="32459">MEENGIWILVVAVIVAATVLKKHPELLKKMSGGSDKIGLTSPGVRIATVIFVFNLVIMAMIPWLWDILTYTWYTLLLFNLGFWTVFYLRTIKVKDAAGKETKEDDPVAMKLASILAMILAAGLITTSWLYFKTGDLTHKEYTDKQEAEKTIRRLLIKEPALAVIAQCNPKEFDTPKKMEDAIKLYGEKGLLPWTKSSDCWGLKMTEEEYTLAIITVNKEFGEMITTPTTKGYKIFWDSPQKYEVMVNEFPEFFVWKGEEVQGTINSTRFKGIGGPAKIRVWLTKH</sequence>
<keyword evidence="1" id="KW-0812">Transmembrane</keyword>
<dbReference type="Proteomes" id="UP000177697">
    <property type="component" value="Unassembled WGS sequence"/>
</dbReference>
<evidence type="ECO:0000313" key="3">
    <source>
        <dbReference type="Proteomes" id="UP000177697"/>
    </source>
</evidence>
<feature type="transmembrane region" description="Helical" evidence="1">
    <location>
        <begin position="71"/>
        <end position="90"/>
    </location>
</feature>
<accession>A0A1G2V185</accession>
<gene>
    <name evidence="2" type="ORF">A2431_03870</name>
</gene>
<comment type="caution">
    <text evidence="2">The sequence shown here is derived from an EMBL/GenBank/DDBJ whole genome shotgun (WGS) entry which is preliminary data.</text>
</comment>